<dbReference type="AlphaFoldDB" id="A0A822Y3V1"/>
<evidence type="ECO:0000313" key="1">
    <source>
        <dbReference type="EMBL" id="DAD25725.1"/>
    </source>
</evidence>
<reference evidence="1 2" key="1">
    <citation type="journal article" date="2020" name="Mol. Biol. Evol.">
        <title>Distinct Expression and Methylation Patterns for Genes with Different Fates following a Single Whole-Genome Duplication in Flowering Plants.</title>
        <authorList>
            <person name="Shi T."/>
            <person name="Rahmani R.S."/>
            <person name="Gugger P.F."/>
            <person name="Wang M."/>
            <person name="Li H."/>
            <person name="Zhang Y."/>
            <person name="Li Z."/>
            <person name="Wang Q."/>
            <person name="Van de Peer Y."/>
            <person name="Marchal K."/>
            <person name="Chen J."/>
        </authorList>
    </citation>
    <scope>NUCLEOTIDE SEQUENCE [LARGE SCALE GENOMIC DNA]</scope>
    <source>
        <tissue evidence="1">Leaf</tissue>
    </source>
</reference>
<proteinExistence type="predicted"/>
<keyword evidence="2" id="KW-1185">Reference proteome</keyword>
<dbReference type="EMBL" id="DUZY01000002">
    <property type="protein sequence ID" value="DAD25725.1"/>
    <property type="molecule type" value="Genomic_DNA"/>
</dbReference>
<sequence length="62" mass="7138">MKIELVTFNGQLHIEDFLDWVCEVETFFDFAETAGSKKVKLVSYKLKKWCCCLAESNLDGES</sequence>
<comment type="caution">
    <text evidence="1">The sequence shown here is derived from an EMBL/GenBank/DDBJ whole genome shotgun (WGS) entry which is preliminary data.</text>
</comment>
<evidence type="ECO:0000313" key="2">
    <source>
        <dbReference type="Proteomes" id="UP000607653"/>
    </source>
</evidence>
<gene>
    <name evidence="1" type="ORF">HUJ06_027192</name>
</gene>
<protein>
    <submittedName>
        <fullName evidence="1">Uncharacterized protein</fullName>
    </submittedName>
</protein>
<organism evidence="1 2">
    <name type="scientific">Nelumbo nucifera</name>
    <name type="common">Sacred lotus</name>
    <dbReference type="NCBI Taxonomy" id="4432"/>
    <lineage>
        <taxon>Eukaryota</taxon>
        <taxon>Viridiplantae</taxon>
        <taxon>Streptophyta</taxon>
        <taxon>Embryophyta</taxon>
        <taxon>Tracheophyta</taxon>
        <taxon>Spermatophyta</taxon>
        <taxon>Magnoliopsida</taxon>
        <taxon>Proteales</taxon>
        <taxon>Nelumbonaceae</taxon>
        <taxon>Nelumbo</taxon>
    </lineage>
</organism>
<dbReference type="Proteomes" id="UP000607653">
    <property type="component" value="Unassembled WGS sequence"/>
</dbReference>
<accession>A0A822Y3V1</accession>
<name>A0A822Y3V1_NELNU</name>